<feature type="non-terminal residue" evidence="4">
    <location>
        <position position="57"/>
    </location>
</feature>
<dbReference type="PANTHER" id="PTHR30004">
    <property type="entry name" value="4-HYDROXYTHREONINE-4-PHOSPHATE DEHYDROGENASE"/>
    <property type="match status" value="1"/>
</dbReference>
<sequence length="57" mass="5951">MTKPRIAVTMGDPAGVGPEICLDLLADSSVAEHCTPIVFGDAEVLRLCAERTGKPPT</sequence>
<dbReference type="Gene3D" id="3.40.718.10">
    <property type="entry name" value="Isopropylmalate Dehydrogenase"/>
    <property type="match status" value="1"/>
</dbReference>
<organism evidence="4">
    <name type="scientific">marine metagenome</name>
    <dbReference type="NCBI Taxonomy" id="408172"/>
    <lineage>
        <taxon>unclassified sequences</taxon>
        <taxon>metagenomes</taxon>
        <taxon>ecological metagenomes</taxon>
    </lineage>
</organism>
<dbReference type="SUPFAM" id="SSF53659">
    <property type="entry name" value="Isocitrate/Isopropylmalate dehydrogenase-like"/>
    <property type="match status" value="1"/>
</dbReference>
<evidence type="ECO:0000313" key="4">
    <source>
        <dbReference type="EMBL" id="SVE23891.1"/>
    </source>
</evidence>
<dbReference type="GO" id="GO:0051287">
    <property type="term" value="F:NAD binding"/>
    <property type="evidence" value="ECO:0007669"/>
    <property type="project" value="InterPro"/>
</dbReference>
<dbReference type="PANTHER" id="PTHR30004:SF6">
    <property type="entry name" value="D-THREONATE 4-PHOSPHATE DEHYDROGENASE"/>
    <property type="match status" value="1"/>
</dbReference>
<dbReference type="InterPro" id="IPR005255">
    <property type="entry name" value="PdxA_fam"/>
</dbReference>
<dbReference type="GO" id="GO:0046872">
    <property type="term" value="F:metal ion binding"/>
    <property type="evidence" value="ECO:0007669"/>
    <property type="project" value="UniProtKB-KW"/>
</dbReference>
<keyword evidence="1" id="KW-0479">Metal-binding</keyword>
<protein>
    <recommendedName>
        <fullName evidence="5">4-hydroxythreonine-4-phosphate dehydrogenase PdxA</fullName>
    </recommendedName>
</protein>
<keyword evidence="2" id="KW-0560">Oxidoreductase</keyword>
<evidence type="ECO:0008006" key="5">
    <source>
        <dbReference type="Google" id="ProtNLM"/>
    </source>
</evidence>
<evidence type="ECO:0000256" key="2">
    <source>
        <dbReference type="ARBA" id="ARBA00023002"/>
    </source>
</evidence>
<keyword evidence="3" id="KW-0520">NAD</keyword>
<dbReference type="GO" id="GO:0016491">
    <property type="term" value="F:oxidoreductase activity"/>
    <property type="evidence" value="ECO:0007669"/>
    <property type="project" value="UniProtKB-KW"/>
</dbReference>
<gene>
    <name evidence="4" type="ORF">METZ01_LOCUS476745</name>
</gene>
<name>A0A383BVJ6_9ZZZZ</name>
<evidence type="ECO:0000256" key="1">
    <source>
        <dbReference type="ARBA" id="ARBA00022723"/>
    </source>
</evidence>
<dbReference type="AlphaFoldDB" id="A0A383BVJ6"/>
<accession>A0A383BVJ6</accession>
<proteinExistence type="predicted"/>
<reference evidence="4" key="1">
    <citation type="submission" date="2018-05" db="EMBL/GenBank/DDBJ databases">
        <authorList>
            <person name="Lanie J.A."/>
            <person name="Ng W.-L."/>
            <person name="Kazmierczak K.M."/>
            <person name="Andrzejewski T.M."/>
            <person name="Davidsen T.M."/>
            <person name="Wayne K.J."/>
            <person name="Tettelin H."/>
            <person name="Glass J.I."/>
            <person name="Rusch D."/>
            <person name="Podicherti R."/>
            <person name="Tsui H.-C.T."/>
            <person name="Winkler M.E."/>
        </authorList>
    </citation>
    <scope>NUCLEOTIDE SEQUENCE</scope>
</reference>
<evidence type="ECO:0000256" key="3">
    <source>
        <dbReference type="ARBA" id="ARBA00023027"/>
    </source>
</evidence>
<dbReference type="EMBL" id="UINC01203574">
    <property type="protein sequence ID" value="SVE23891.1"/>
    <property type="molecule type" value="Genomic_DNA"/>
</dbReference>